<accession>A0A4V2K0Z0</accession>
<protein>
    <submittedName>
        <fullName evidence="2">Uncharacterized protein</fullName>
    </submittedName>
</protein>
<organism evidence="2">
    <name type="scientific">Dichomitus squalens</name>
    <dbReference type="NCBI Taxonomy" id="114155"/>
    <lineage>
        <taxon>Eukaryota</taxon>
        <taxon>Fungi</taxon>
        <taxon>Dikarya</taxon>
        <taxon>Basidiomycota</taxon>
        <taxon>Agaricomycotina</taxon>
        <taxon>Agaricomycetes</taxon>
        <taxon>Polyporales</taxon>
        <taxon>Polyporaceae</taxon>
        <taxon>Dichomitus</taxon>
    </lineage>
</organism>
<evidence type="ECO:0000256" key="1">
    <source>
        <dbReference type="SAM" id="MobiDB-lite"/>
    </source>
</evidence>
<dbReference type="EMBL" id="ML143403">
    <property type="protein sequence ID" value="TBU30753.1"/>
    <property type="molecule type" value="Genomic_DNA"/>
</dbReference>
<name>A0A4V2K0Z0_9APHY</name>
<feature type="non-terminal residue" evidence="2">
    <location>
        <position position="1"/>
    </location>
</feature>
<feature type="region of interest" description="Disordered" evidence="1">
    <location>
        <begin position="98"/>
        <end position="117"/>
    </location>
</feature>
<proteinExistence type="predicted"/>
<dbReference type="Proteomes" id="UP000292957">
    <property type="component" value="Unassembled WGS sequence"/>
</dbReference>
<gene>
    <name evidence="2" type="ORF">BD311DRAFT_619559</name>
</gene>
<dbReference type="AlphaFoldDB" id="A0A4V2K0Z0"/>
<sequence length="117" mass="12967">GVSAVKASARTAAQLAGVQAENTRRARFAQRFAGLTPQQTLAQLSKGWRSDVYRHFLEPKIIKGPNGGHIHRFVCKKHPSKHVDQMEYQELTGNLSRHAKACDPDDSPETELITAYA</sequence>
<evidence type="ECO:0000313" key="2">
    <source>
        <dbReference type="EMBL" id="TBU30753.1"/>
    </source>
</evidence>
<reference evidence="2" key="1">
    <citation type="submission" date="2019-01" db="EMBL/GenBank/DDBJ databases">
        <title>Draft genome sequences of three monokaryotic isolates of the white-rot basidiomycete fungus Dichomitus squalens.</title>
        <authorList>
            <consortium name="DOE Joint Genome Institute"/>
            <person name="Lopez S.C."/>
            <person name="Andreopoulos B."/>
            <person name="Pangilinan J."/>
            <person name="Lipzen A."/>
            <person name="Riley R."/>
            <person name="Ahrendt S."/>
            <person name="Ng V."/>
            <person name="Barry K."/>
            <person name="Daum C."/>
            <person name="Grigoriev I.V."/>
            <person name="Hilden K.S."/>
            <person name="Makela M.R."/>
            <person name="de Vries R.P."/>
        </authorList>
    </citation>
    <scope>NUCLEOTIDE SEQUENCE [LARGE SCALE GENOMIC DNA]</scope>
    <source>
        <strain evidence="2">OM18370.1</strain>
    </source>
</reference>
<feature type="non-terminal residue" evidence="2">
    <location>
        <position position="117"/>
    </location>
</feature>
<dbReference type="OrthoDB" id="2755507at2759"/>